<comment type="caution">
    <text evidence="9">The sequence shown here is derived from an EMBL/GenBank/DDBJ whole genome shotgun (WGS) entry which is preliminary data.</text>
</comment>
<dbReference type="EMBL" id="PEXA01000026">
    <property type="protein sequence ID" value="PIU33290.1"/>
    <property type="molecule type" value="Genomic_DNA"/>
</dbReference>
<dbReference type="GO" id="GO:0004521">
    <property type="term" value="F:RNA endonuclease activity"/>
    <property type="evidence" value="ECO:0007669"/>
    <property type="project" value="UniProtKB-UniRule"/>
</dbReference>
<dbReference type="AlphaFoldDB" id="A0A2M6YQB7"/>
<dbReference type="SUPFAM" id="SSF109604">
    <property type="entry name" value="HD-domain/PDEase-like"/>
    <property type="match status" value="1"/>
</dbReference>
<reference evidence="10" key="1">
    <citation type="submission" date="2017-09" db="EMBL/GenBank/DDBJ databases">
        <title>Depth-based differentiation of microbial function through sediment-hosted aquifers and enrichment of novel symbionts in the deep terrestrial subsurface.</title>
        <authorList>
            <person name="Probst A.J."/>
            <person name="Ladd B."/>
            <person name="Jarett J.K."/>
            <person name="Geller-Mcgrath D.E."/>
            <person name="Sieber C.M.K."/>
            <person name="Emerson J.B."/>
            <person name="Anantharaman K."/>
            <person name="Thomas B.C."/>
            <person name="Malmstrom R."/>
            <person name="Stieglmeier M."/>
            <person name="Klingl A."/>
            <person name="Woyke T."/>
            <person name="Ryan C.M."/>
            <person name="Banfield J.F."/>
        </authorList>
    </citation>
    <scope>NUCLEOTIDE SEQUENCE [LARGE SCALE GENOMIC DNA]</scope>
</reference>
<feature type="coiled-coil region" evidence="7">
    <location>
        <begin position="35"/>
        <end position="135"/>
    </location>
</feature>
<dbReference type="PANTHER" id="PTHR12826">
    <property type="entry name" value="RIBONUCLEASE Y"/>
    <property type="match status" value="1"/>
</dbReference>
<evidence type="ECO:0000256" key="7">
    <source>
        <dbReference type="SAM" id="Coils"/>
    </source>
</evidence>
<evidence type="ECO:0000256" key="5">
    <source>
        <dbReference type="HAMAP-Rule" id="MF_00335"/>
    </source>
</evidence>
<dbReference type="GO" id="GO:0003723">
    <property type="term" value="F:RNA binding"/>
    <property type="evidence" value="ECO:0007669"/>
    <property type="project" value="UniProtKB-UniRule"/>
</dbReference>
<dbReference type="NCBIfam" id="TIGR00277">
    <property type="entry name" value="HDIG"/>
    <property type="match status" value="1"/>
</dbReference>
<sequence length="467" mass="53378">MSLFDSLLTKIIVKEEEKEEKVKTGRDKGKKEKISSEEKLLAKELAVKIAELERREGALEEKEKFLKGKEEELGKLKSEVEEVKKKEVEKLEKISALTKQEARELILAATEKRIAEDIARKIKEAEEEVKAHADEKAKEVLIEAIQHGTTDWVSEYTVSSVHLADEEMKGRIIGREGRNIRTFERATGVEIEIDETNDIRLSSFDPVRREIARRSIEKLVKDRRIQPSRIEEIVEKTKQEVEKIMFEEGEKLCHAVKVYRLHPELVKLLGRYKFRFSYGQNMIIHTLEETKIGVQLAYEVGADVNVVRLGCLLHDIGKVVTEEEGTHVQLGVDLVRKYRLPEEVVTCIAEHHEDKPFSSPESRVVWIADAASGSRPGARYEPHTEYVERMGLIEEIAKDFPEVEEAFAYQAGRDVRVLVKPEKVSDDELVVLANKITQALEEKASYAGQIKVTCIRETRASELTKAK</sequence>
<dbReference type="Proteomes" id="UP000229559">
    <property type="component" value="Unassembled WGS sequence"/>
</dbReference>
<comment type="function">
    <text evidence="5">Endoribonuclease that initiates mRNA decay.</text>
</comment>
<dbReference type="GO" id="GO:0005886">
    <property type="term" value="C:plasma membrane"/>
    <property type="evidence" value="ECO:0007669"/>
    <property type="project" value="UniProtKB-UniRule"/>
</dbReference>
<dbReference type="GO" id="GO:0006402">
    <property type="term" value="P:mRNA catabolic process"/>
    <property type="evidence" value="ECO:0007669"/>
    <property type="project" value="UniProtKB-UniRule"/>
</dbReference>
<dbReference type="InterPro" id="IPR006674">
    <property type="entry name" value="HD_domain"/>
</dbReference>
<dbReference type="HAMAP" id="MF_00335">
    <property type="entry name" value="RNase_Y"/>
    <property type="match status" value="1"/>
</dbReference>
<protein>
    <recommendedName>
        <fullName evidence="5 6">Ribonuclease Y</fullName>
        <shortName evidence="5">RNase Y</shortName>
        <ecNumber evidence="5 6">3.1.-.-</ecNumber>
    </recommendedName>
</protein>
<dbReference type="InterPro" id="IPR004087">
    <property type="entry name" value="KH_dom"/>
</dbReference>
<dbReference type="InterPro" id="IPR036612">
    <property type="entry name" value="KH_dom_type_1_sf"/>
</dbReference>
<name>A0A2M6YQB7_9BACT</name>
<dbReference type="InterPro" id="IPR003607">
    <property type="entry name" value="HD/PDEase_dom"/>
</dbReference>
<evidence type="ECO:0000256" key="3">
    <source>
        <dbReference type="ARBA" id="ARBA00022801"/>
    </source>
</evidence>
<evidence type="ECO:0000313" key="9">
    <source>
        <dbReference type="EMBL" id="PIU33290.1"/>
    </source>
</evidence>
<dbReference type="Gene3D" id="1.10.3210.10">
    <property type="entry name" value="Hypothetical protein af1432"/>
    <property type="match status" value="1"/>
</dbReference>
<dbReference type="Pfam" id="PF01966">
    <property type="entry name" value="HD"/>
    <property type="match status" value="1"/>
</dbReference>
<dbReference type="Pfam" id="PF12072">
    <property type="entry name" value="RNase_Y_N"/>
    <property type="match status" value="1"/>
</dbReference>
<dbReference type="CDD" id="cd22431">
    <property type="entry name" value="KH-I_RNaseY"/>
    <property type="match status" value="1"/>
</dbReference>
<keyword evidence="3 5" id="KW-0378">Hydrolase</keyword>
<dbReference type="PANTHER" id="PTHR12826:SF15">
    <property type="entry name" value="RIBONUCLEASE Y"/>
    <property type="match status" value="1"/>
</dbReference>
<evidence type="ECO:0000313" key="10">
    <source>
        <dbReference type="Proteomes" id="UP000229559"/>
    </source>
</evidence>
<proteinExistence type="inferred from homology"/>
<dbReference type="PROSITE" id="PS50084">
    <property type="entry name" value="KH_TYPE_1"/>
    <property type="match status" value="1"/>
</dbReference>
<dbReference type="PROSITE" id="PS51831">
    <property type="entry name" value="HD"/>
    <property type="match status" value="1"/>
</dbReference>
<evidence type="ECO:0000259" key="8">
    <source>
        <dbReference type="PROSITE" id="PS51831"/>
    </source>
</evidence>
<dbReference type="InterPro" id="IPR006675">
    <property type="entry name" value="HDIG_dom"/>
</dbReference>
<dbReference type="Gene3D" id="3.30.1370.10">
    <property type="entry name" value="K Homology domain, type 1"/>
    <property type="match status" value="1"/>
</dbReference>
<dbReference type="InterPro" id="IPR017705">
    <property type="entry name" value="Ribonuclease_Y"/>
</dbReference>
<dbReference type="NCBIfam" id="TIGR03319">
    <property type="entry name" value="RNase_Y"/>
    <property type="match status" value="1"/>
</dbReference>
<dbReference type="Pfam" id="PF00013">
    <property type="entry name" value="KH_1"/>
    <property type="match status" value="1"/>
</dbReference>
<accession>A0A2M6YQB7</accession>
<evidence type="ECO:0000256" key="1">
    <source>
        <dbReference type="ARBA" id="ARBA00022722"/>
    </source>
</evidence>
<feature type="domain" description="HD" evidence="8">
    <location>
        <begin position="282"/>
        <end position="374"/>
    </location>
</feature>
<keyword evidence="1 5" id="KW-0540">Nuclease</keyword>
<comment type="similarity">
    <text evidence="5">Belongs to the RNase Y family.</text>
</comment>
<evidence type="ECO:0000256" key="2">
    <source>
        <dbReference type="ARBA" id="ARBA00022759"/>
    </source>
</evidence>
<keyword evidence="2 5" id="KW-0255">Endonuclease</keyword>
<dbReference type="SMART" id="SM00471">
    <property type="entry name" value="HDc"/>
    <property type="match status" value="1"/>
</dbReference>
<dbReference type="EC" id="3.1.-.-" evidence="5 6"/>
<dbReference type="GO" id="GO:0016787">
    <property type="term" value="F:hydrolase activity"/>
    <property type="evidence" value="ECO:0007669"/>
    <property type="project" value="UniProtKB-KW"/>
</dbReference>
<dbReference type="SMART" id="SM00322">
    <property type="entry name" value="KH"/>
    <property type="match status" value="1"/>
</dbReference>
<keyword evidence="7" id="KW-0175">Coiled coil</keyword>
<dbReference type="SUPFAM" id="SSF54791">
    <property type="entry name" value="Eukaryotic type KH-domain (KH-domain type I)"/>
    <property type="match status" value="1"/>
</dbReference>
<evidence type="ECO:0000256" key="4">
    <source>
        <dbReference type="ARBA" id="ARBA00022884"/>
    </source>
</evidence>
<evidence type="ECO:0000256" key="6">
    <source>
        <dbReference type="NCBIfam" id="TIGR03319"/>
    </source>
</evidence>
<organism evidence="9 10">
    <name type="scientific">Candidatus Shapirobacteria bacterium CG07_land_8_20_14_0_80_39_12</name>
    <dbReference type="NCBI Taxonomy" id="1974480"/>
    <lineage>
        <taxon>Bacteria</taxon>
        <taxon>Candidatus Shapironibacteriota</taxon>
    </lineage>
</organism>
<dbReference type="InterPro" id="IPR004088">
    <property type="entry name" value="KH_dom_type_1"/>
</dbReference>
<keyword evidence="4 5" id="KW-0694">RNA-binding</keyword>
<dbReference type="InterPro" id="IPR022711">
    <property type="entry name" value="RNase_Y_N"/>
</dbReference>
<gene>
    <name evidence="5 9" type="primary">rny</name>
    <name evidence="9" type="ORF">COT04_00850</name>
</gene>